<dbReference type="OrthoDB" id="676979at2759"/>
<dbReference type="InterPro" id="IPR055414">
    <property type="entry name" value="LRR_R13L4/SHOC2-like"/>
</dbReference>
<gene>
    <name evidence="26" type="primary">LOC116205044</name>
</gene>
<dbReference type="SUPFAM" id="SSF56112">
    <property type="entry name" value="Protein kinase-like (PK-like)"/>
    <property type="match status" value="1"/>
</dbReference>
<dbReference type="InterPro" id="IPR013210">
    <property type="entry name" value="LRR_N_plant-typ"/>
</dbReference>
<dbReference type="FunFam" id="3.80.10.10:FF:000275">
    <property type="entry name" value="Leucine-rich repeat receptor-like protein kinase"/>
    <property type="match status" value="1"/>
</dbReference>
<keyword evidence="7" id="KW-0597">Phosphoprotein</keyword>
<proteinExistence type="inferred from homology"/>
<dbReference type="FunFam" id="3.80.10.10:FF:000041">
    <property type="entry name" value="LRR receptor-like serine/threonine-protein kinase ERECTA"/>
    <property type="match status" value="1"/>
</dbReference>
<dbReference type="GeneID" id="116205044"/>
<dbReference type="FunFam" id="3.30.200.20:FF:000432">
    <property type="entry name" value="LRR receptor-like serine/threonine-protein kinase EFR"/>
    <property type="match status" value="1"/>
</dbReference>
<evidence type="ECO:0000256" key="4">
    <source>
        <dbReference type="ARBA" id="ARBA00012513"/>
    </source>
</evidence>
<sequence>MNICSSRKQQIDSNQKPHHQSPFLCKYQMDSQLPLPHERSPAATLWLLHRITAIALVACLISGAQGALGNETDRLALVEFEANIVDPLGVLSSWNSSHHFCQWFGVTCGQRHQRVTRLELYSQDLSGTISPYIGNLSFLRVLNLKNNSFQSTVPLEVSHLSRLRTLFLNNNSLSGTIPPSLSNCSNLVNIDLSNNILEGQLPLDLGSLSKLKWLRAQYNELNGVIPASVGNLTSLESFYLENNKFEGKIPDTLGNLRNLRVLSLWDSNLVGNIPSSVTNISSMEILDVSGNRLAGTLPLDLDITLPNIQFFSIAINQFFGPIPRSISNMSQLTHFQIGFNNFTGDVPSFQKMSNLFAFYVRNSYLGSGQANDIDFLCSLTNSTALVNIDIGRNNFGGAIPRCIGNLSITLGMIGLDHNALSGTMPSSIGNLINLEFLDVSFNKISGTIPPEIGNLKKMNQLDLGFCEFTGQIPHTFGNLTMLTLLHLSRNSLQGTIPSSLGNCQRLLLVDLANNKLAGVIPPEIMSLSSLSIYVNFSDNYLAGELPKEIGNLKNLGALNLSGNNLSGEIPSSLGSCISMEYLYMQENMFTGPIPSTLSSLSGISVLNLSHNRLSGQIPEFLKDLNLASLDLSFNKFEGNMPMGGVFANTGATSVVGNEKICGGLPEYRLPKCKSTDRSTNGRVRIVLICTVSGILAAILVISLLCFLWHRKQMKQRKSVASSTSNDGYLKLSYQDLLKATDGFSSANLIGTGSFGSVFRGIVALDQTNIAVKVLNLDRHGASKSFTAECEALKNIRHRNLVKVLTACSGSDYQGNDFKALVYEFMFNGSLDEWLHPPVGTSVEREGKPRQLDLVQRVNIAADVACALDYLHHLCETPIVHCDLKPSNILIDGEMTGHVGDFGLVRFMPEATMEMISDQTSSIGVKGSLGYIAPEYGAGARVSTDGDVYSYGILILEMFTGKRPTDDMFIDGLNLHSFAKAAFPKQVLQIIDPVLLGESQDMDDGQYISRTRSSHESFCKIQECLESIVEIGVVCSSEAPRDRMSMRNVAAAVQAIRQKLHEV</sequence>
<dbReference type="InterPro" id="IPR001245">
    <property type="entry name" value="Ser-Thr/Tyr_kinase_cat_dom"/>
</dbReference>
<dbReference type="AlphaFoldDB" id="A0A6P8DJ17"/>
<dbReference type="InterPro" id="IPR000719">
    <property type="entry name" value="Prot_kinase_dom"/>
</dbReference>
<dbReference type="GO" id="GO:0005886">
    <property type="term" value="C:plasma membrane"/>
    <property type="evidence" value="ECO:0007669"/>
    <property type="project" value="UniProtKB-SubCell"/>
</dbReference>
<dbReference type="PROSITE" id="PS00108">
    <property type="entry name" value="PROTEIN_KINASE_ST"/>
    <property type="match status" value="1"/>
</dbReference>
<dbReference type="SMART" id="SM00220">
    <property type="entry name" value="S_TKc"/>
    <property type="match status" value="1"/>
</dbReference>
<keyword evidence="6" id="KW-0723">Serine/threonine-protein kinase</keyword>
<dbReference type="InterPro" id="IPR001611">
    <property type="entry name" value="Leu-rich_rpt"/>
</dbReference>
<evidence type="ECO:0000256" key="5">
    <source>
        <dbReference type="ARBA" id="ARBA00022475"/>
    </source>
</evidence>
<dbReference type="PROSITE" id="PS00107">
    <property type="entry name" value="PROTEIN_KINASE_ATP"/>
    <property type="match status" value="1"/>
</dbReference>
<dbReference type="Pfam" id="PF00560">
    <property type="entry name" value="LRR_1"/>
    <property type="match status" value="5"/>
</dbReference>
<comment type="catalytic activity">
    <reaction evidence="21">
        <text>L-seryl-[protein] + ATP = O-phospho-L-seryl-[protein] + ADP + H(+)</text>
        <dbReference type="Rhea" id="RHEA:17989"/>
        <dbReference type="Rhea" id="RHEA-COMP:9863"/>
        <dbReference type="Rhea" id="RHEA-COMP:11604"/>
        <dbReference type="ChEBI" id="CHEBI:15378"/>
        <dbReference type="ChEBI" id="CHEBI:29999"/>
        <dbReference type="ChEBI" id="CHEBI:30616"/>
        <dbReference type="ChEBI" id="CHEBI:83421"/>
        <dbReference type="ChEBI" id="CHEBI:456216"/>
        <dbReference type="EC" id="2.7.11.1"/>
    </reaction>
</comment>
<dbReference type="InterPro" id="IPR017441">
    <property type="entry name" value="Protein_kinase_ATP_BS"/>
</dbReference>
<keyword evidence="13 22" id="KW-0547">Nucleotide-binding</keyword>
<dbReference type="InterPro" id="IPR011009">
    <property type="entry name" value="Kinase-like_dom_sf"/>
</dbReference>
<comment type="similarity">
    <text evidence="2">Belongs to the protein kinase superfamily. Ser/Thr protein kinase family.</text>
</comment>
<evidence type="ECO:0000256" key="14">
    <source>
        <dbReference type="ARBA" id="ARBA00022777"/>
    </source>
</evidence>
<keyword evidence="14" id="KW-0418">Kinase</keyword>
<keyword evidence="19" id="KW-0325">Glycoprotein</keyword>
<evidence type="ECO:0000259" key="24">
    <source>
        <dbReference type="PROSITE" id="PS50011"/>
    </source>
</evidence>
<dbReference type="SMART" id="SM00369">
    <property type="entry name" value="LRR_TYP"/>
    <property type="match status" value="6"/>
</dbReference>
<evidence type="ECO:0000313" key="26">
    <source>
        <dbReference type="RefSeq" id="XP_031393341.1"/>
    </source>
</evidence>
<dbReference type="Gene3D" id="1.10.510.10">
    <property type="entry name" value="Transferase(Phosphotransferase) domain 1"/>
    <property type="match status" value="1"/>
</dbReference>
<dbReference type="InterPro" id="IPR008271">
    <property type="entry name" value="Ser/Thr_kinase_AS"/>
</dbReference>
<comment type="subcellular location">
    <subcellularLocation>
        <location evidence="1">Cell membrane</location>
        <topology evidence="1">Single-pass type I membrane protein</topology>
    </subcellularLocation>
</comment>
<keyword evidence="18" id="KW-0675">Receptor</keyword>
<evidence type="ECO:0000256" key="16">
    <source>
        <dbReference type="ARBA" id="ARBA00022989"/>
    </source>
</evidence>
<dbReference type="InterPro" id="IPR032675">
    <property type="entry name" value="LRR_dom_sf"/>
</dbReference>
<evidence type="ECO:0000256" key="11">
    <source>
        <dbReference type="ARBA" id="ARBA00022729"/>
    </source>
</evidence>
<evidence type="ECO:0000256" key="1">
    <source>
        <dbReference type="ARBA" id="ARBA00004251"/>
    </source>
</evidence>
<evidence type="ECO:0000256" key="9">
    <source>
        <dbReference type="ARBA" id="ARBA00022679"/>
    </source>
</evidence>
<name>A0A6P8DJ17_PUNGR</name>
<dbReference type="InterPro" id="IPR051809">
    <property type="entry name" value="Plant_receptor-like_S/T_kinase"/>
</dbReference>
<organism evidence="25 26">
    <name type="scientific">Punica granatum</name>
    <name type="common">Pomegranate</name>
    <dbReference type="NCBI Taxonomy" id="22663"/>
    <lineage>
        <taxon>Eukaryota</taxon>
        <taxon>Viridiplantae</taxon>
        <taxon>Streptophyta</taxon>
        <taxon>Embryophyta</taxon>
        <taxon>Tracheophyta</taxon>
        <taxon>Spermatophyta</taxon>
        <taxon>Magnoliopsida</taxon>
        <taxon>eudicotyledons</taxon>
        <taxon>Gunneridae</taxon>
        <taxon>Pentapetalae</taxon>
        <taxon>rosids</taxon>
        <taxon>malvids</taxon>
        <taxon>Myrtales</taxon>
        <taxon>Lythraceae</taxon>
        <taxon>Punica</taxon>
    </lineage>
</organism>
<evidence type="ECO:0000256" key="15">
    <source>
        <dbReference type="ARBA" id="ARBA00022840"/>
    </source>
</evidence>
<dbReference type="GO" id="GO:0004674">
    <property type="term" value="F:protein serine/threonine kinase activity"/>
    <property type="evidence" value="ECO:0007669"/>
    <property type="project" value="UniProtKB-KW"/>
</dbReference>
<accession>A0A6P8DJ17</accession>
<dbReference type="Pfam" id="PF07714">
    <property type="entry name" value="PK_Tyr_Ser-Thr"/>
    <property type="match status" value="1"/>
</dbReference>
<evidence type="ECO:0000256" key="8">
    <source>
        <dbReference type="ARBA" id="ARBA00022614"/>
    </source>
</evidence>
<feature type="domain" description="Protein kinase" evidence="24">
    <location>
        <begin position="743"/>
        <end position="1062"/>
    </location>
</feature>
<comment type="catalytic activity">
    <reaction evidence="20">
        <text>L-threonyl-[protein] + ATP = O-phospho-L-threonyl-[protein] + ADP + H(+)</text>
        <dbReference type="Rhea" id="RHEA:46608"/>
        <dbReference type="Rhea" id="RHEA-COMP:11060"/>
        <dbReference type="Rhea" id="RHEA-COMP:11605"/>
        <dbReference type="ChEBI" id="CHEBI:15378"/>
        <dbReference type="ChEBI" id="CHEBI:30013"/>
        <dbReference type="ChEBI" id="CHEBI:30616"/>
        <dbReference type="ChEBI" id="CHEBI:61977"/>
        <dbReference type="ChEBI" id="CHEBI:456216"/>
        <dbReference type="EC" id="2.7.11.1"/>
    </reaction>
</comment>
<dbReference type="Gene3D" id="3.30.200.20">
    <property type="entry name" value="Phosphorylase Kinase, domain 1"/>
    <property type="match status" value="1"/>
</dbReference>
<dbReference type="PANTHER" id="PTHR27008">
    <property type="entry name" value="OS04G0122200 PROTEIN"/>
    <property type="match status" value="1"/>
</dbReference>
<evidence type="ECO:0000256" key="3">
    <source>
        <dbReference type="ARBA" id="ARBA00009592"/>
    </source>
</evidence>
<dbReference type="FunFam" id="1.10.510.10:FF:000358">
    <property type="entry name" value="Putative leucine-rich repeat receptor-like serine/threonine-protein kinase"/>
    <property type="match status" value="1"/>
</dbReference>
<dbReference type="SUPFAM" id="SSF52058">
    <property type="entry name" value="L domain-like"/>
    <property type="match status" value="2"/>
</dbReference>
<keyword evidence="25" id="KW-1185">Reference proteome</keyword>
<dbReference type="Pfam" id="PF08263">
    <property type="entry name" value="LRRNT_2"/>
    <property type="match status" value="1"/>
</dbReference>
<keyword evidence="10 23" id="KW-0812">Transmembrane</keyword>
<keyword evidence="5" id="KW-1003">Cell membrane</keyword>
<evidence type="ECO:0000256" key="18">
    <source>
        <dbReference type="ARBA" id="ARBA00023170"/>
    </source>
</evidence>
<evidence type="ECO:0000256" key="17">
    <source>
        <dbReference type="ARBA" id="ARBA00023136"/>
    </source>
</evidence>
<keyword evidence="17 23" id="KW-0472">Membrane</keyword>
<dbReference type="Pfam" id="PF23598">
    <property type="entry name" value="LRR_14"/>
    <property type="match status" value="1"/>
</dbReference>
<dbReference type="PROSITE" id="PS50011">
    <property type="entry name" value="PROTEIN_KINASE_DOM"/>
    <property type="match status" value="1"/>
</dbReference>
<dbReference type="EC" id="2.7.11.1" evidence="4"/>
<reference evidence="26" key="2">
    <citation type="submission" date="2025-08" db="UniProtKB">
        <authorList>
            <consortium name="RefSeq"/>
        </authorList>
    </citation>
    <scope>IDENTIFICATION</scope>
    <source>
        <tissue evidence="26">Leaf</tissue>
    </source>
</reference>
<evidence type="ECO:0000256" key="22">
    <source>
        <dbReference type="PROSITE-ProRule" id="PRU10141"/>
    </source>
</evidence>
<keyword evidence="9" id="KW-0808">Transferase</keyword>
<keyword evidence="8" id="KW-0433">Leucine-rich repeat</keyword>
<keyword evidence="12" id="KW-0677">Repeat</keyword>
<keyword evidence="11" id="KW-0732">Signal</keyword>
<evidence type="ECO:0000256" key="7">
    <source>
        <dbReference type="ARBA" id="ARBA00022553"/>
    </source>
</evidence>
<dbReference type="Proteomes" id="UP000515151">
    <property type="component" value="Chromosome 4"/>
</dbReference>
<evidence type="ECO:0000256" key="10">
    <source>
        <dbReference type="ARBA" id="ARBA00022692"/>
    </source>
</evidence>
<evidence type="ECO:0000256" key="23">
    <source>
        <dbReference type="SAM" id="Phobius"/>
    </source>
</evidence>
<evidence type="ECO:0000256" key="13">
    <source>
        <dbReference type="ARBA" id="ARBA00022741"/>
    </source>
</evidence>
<evidence type="ECO:0000256" key="6">
    <source>
        <dbReference type="ARBA" id="ARBA00022527"/>
    </source>
</evidence>
<evidence type="ECO:0000256" key="19">
    <source>
        <dbReference type="ARBA" id="ARBA00023180"/>
    </source>
</evidence>
<protein>
    <recommendedName>
        <fullName evidence="4">non-specific serine/threonine protein kinase</fullName>
        <ecNumber evidence="4">2.7.11.1</ecNumber>
    </recommendedName>
</protein>
<feature type="transmembrane region" description="Helical" evidence="23">
    <location>
        <begin position="685"/>
        <end position="708"/>
    </location>
</feature>
<keyword evidence="16 23" id="KW-1133">Transmembrane helix</keyword>
<evidence type="ECO:0000256" key="21">
    <source>
        <dbReference type="ARBA" id="ARBA00048679"/>
    </source>
</evidence>
<dbReference type="RefSeq" id="XP_031393341.1">
    <property type="nucleotide sequence ID" value="XM_031537481.1"/>
</dbReference>
<evidence type="ECO:0000313" key="25">
    <source>
        <dbReference type="Proteomes" id="UP000515151"/>
    </source>
</evidence>
<dbReference type="FunFam" id="3.80.10.10:FF:000288">
    <property type="entry name" value="LRR receptor-like serine/threonine-protein kinase EFR"/>
    <property type="match status" value="1"/>
</dbReference>
<reference evidence="25" key="1">
    <citation type="journal article" date="2020" name="Plant Biotechnol. J.">
        <title>The pomegranate (Punica granatum L.) draft genome dissects genetic divergence between soft- and hard-seeded cultivars.</title>
        <authorList>
            <person name="Luo X."/>
            <person name="Li H."/>
            <person name="Wu Z."/>
            <person name="Yao W."/>
            <person name="Zhao P."/>
            <person name="Cao D."/>
            <person name="Yu H."/>
            <person name="Li K."/>
            <person name="Poudel K."/>
            <person name="Zhao D."/>
            <person name="Zhang F."/>
            <person name="Xia X."/>
            <person name="Chen L."/>
            <person name="Wang Q."/>
            <person name="Jing D."/>
            <person name="Cao S."/>
        </authorList>
    </citation>
    <scope>NUCLEOTIDE SEQUENCE [LARGE SCALE GENOMIC DNA]</scope>
    <source>
        <strain evidence="25">cv. Tunisia</strain>
    </source>
</reference>
<dbReference type="InterPro" id="IPR003591">
    <property type="entry name" value="Leu-rich_rpt_typical-subtyp"/>
</dbReference>
<comment type="similarity">
    <text evidence="3">Belongs to the RLP family.</text>
</comment>
<feature type="binding site" evidence="22">
    <location>
        <position position="772"/>
    </location>
    <ligand>
        <name>ATP</name>
        <dbReference type="ChEBI" id="CHEBI:30616"/>
    </ligand>
</feature>
<dbReference type="Gene3D" id="3.80.10.10">
    <property type="entry name" value="Ribonuclease Inhibitor"/>
    <property type="match status" value="5"/>
</dbReference>
<keyword evidence="15 22" id="KW-0067">ATP-binding</keyword>
<dbReference type="PANTHER" id="PTHR27008:SF610">
    <property type="entry name" value="SERINE-THREONINE_TYROSINE-PROTEIN KINASE CATALYTIC DOMAIN-CONTAINING PROTEIN"/>
    <property type="match status" value="1"/>
</dbReference>
<evidence type="ECO:0000256" key="20">
    <source>
        <dbReference type="ARBA" id="ARBA00047899"/>
    </source>
</evidence>
<dbReference type="GO" id="GO:0005524">
    <property type="term" value="F:ATP binding"/>
    <property type="evidence" value="ECO:0007669"/>
    <property type="project" value="UniProtKB-UniRule"/>
</dbReference>
<evidence type="ECO:0000256" key="12">
    <source>
        <dbReference type="ARBA" id="ARBA00022737"/>
    </source>
</evidence>
<evidence type="ECO:0000256" key="2">
    <source>
        <dbReference type="ARBA" id="ARBA00008684"/>
    </source>
</evidence>